<dbReference type="AlphaFoldDB" id="A0A0D2AZP6"/>
<gene>
    <name evidence="2" type="ORF">PV08_09193</name>
</gene>
<feature type="compositionally biased region" description="Polar residues" evidence="1">
    <location>
        <begin position="42"/>
        <end position="53"/>
    </location>
</feature>
<feature type="compositionally biased region" description="Basic and acidic residues" evidence="1">
    <location>
        <begin position="19"/>
        <end position="35"/>
    </location>
</feature>
<dbReference type="VEuPathDB" id="FungiDB:PV08_09193"/>
<evidence type="ECO:0000313" key="2">
    <source>
        <dbReference type="EMBL" id="KIW11920.1"/>
    </source>
</evidence>
<name>A0A0D2AZP6_9EURO</name>
<dbReference type="GeneID" id="27336276"/>
<feature type="compositionally biased region" description="Acidic residues" evidence="1">
    <location>
        <begin position="83"/>
        <end position="93"/>
    </location>
</feature>
<organism evidence="2 3">
    <name type="scientific">Exophiala spinifera</name>
    <dbReference type="NCBI Taxonomy" id="91928"/>
    <lineage>
        <taxon>Eukaryota</taxon>
        <taxon>Fungi</taxon>
        <taxon>Dikarya</taxon>
        <taxon>Ascomycota</taxon>
        <taxon>Pezizomycotina</taxon>
        <taxon>Eurotiomycetes</taxon>
        <taxon>Chaetothyriomycetidae</taxon>
        <taxon>Chaetothyriales</taxon>
        <taxon>Herpotrichiellaceae</taxon>
        <taxon>Exophiala</taxon>
    </lineage>
</organism>
<dbReference type="Proteomes" id="UP000053328">
    <property type="component" value="Unassembled WGS sequence"/>
</dbReference>
<proteinExistence type="predicted"/>
<dbReference type="EMBL" id="KN847498">
    <property type="protein sequence ID" value="KIW11920.1"/>
    <property type="molecule type" value="Genomic_DNA"/>
</dbReference>
<reference evidence="2 3" key="1">
    <citation type="submission" date="2015-01" db="EMBL/GenBank/DDBJ databases">
        <title>The Genome Sequence of Exophiala spinifera CBS89968.</title>
        <authorList>
            <consortium name="The Broad Institute Genomics Platform"/>
            <person name="Cuomo C."/>
            <person name="de Hoog S."/>
            <person name="Gorbushina A."/>
            <person name="Stielow B."/>
            <person name="Teixiera M."/>
            <person name="Abouelleil A."/>
            <person name="Chapman S.B."/>
            <person name="Priest M."/>
            <person name="Young S.K."/>
            <person name="Wortman J."/>
            <person name="Nusbaum C."/>
            <person name="Birren B."/>
        </authorList>
    </citation>
    <scope>NUCLEOTIDE SEQUENCE [LARGE SCALE GENOMIC DNA]</scope>
    <source>
        <strain evidence="2 3">CBS 89968</strain>
    </source>
</reference>
<feature type="compositionally biased region" description="Basic and acidic residues" evidence="1">
    <location>
        <begin position="94"/>
        <end position="106"/>
    </location>
</feature>
<keyword evidence="3" id="KW-1185">Reference proteome</keyword>
<dbReference type="HOGENOM" id="CLU_1959598_0_0_1"/>
<sequence>MSSKVLSKSSSTSEIFATTKKDFEEEVRRLTKLGREIPPTNGYDSDSGQDTTVANDDDDAAESAAEVQQMIDHQDERLPYGNDTDDSDVDDSGTDSRGDDQHLLRRGREALDRLARLDRAGHPVLGTD</sequence>
<feature type="region of interest" description="Disordered" evidence="1">
    <location>
        <begin position="1"/>
        <end position="106"/>
    </location>
</feature>
<dbReference type="RefSeq" id="XP_016232136.1">
    <property type="nucleotide sequence ID" value="XM_016383513.1"/>
</dbReference>
<accession>A0A0D2AZP6</accession>
<evidence type="ECO:0000313" key="3">
    <source>
        <dbReference type="Proteomes" id="UP000053328"/>
    </source>
</evidence>
<evidence type="ECO:0000256" key="1">
    <source>
        <dbReference type="SAM" id="MobiDB-lite"/>
    </source>
</evidence>
<protein>
    <submittedName>
        <fullName evidence="2">Uncharacterized protein</fullName>
    </submittedName>
</protein>
<feature type="compositionally biased region" description="Low complexity" evidence="1">
    <location>
        <begin position="1"/>
        <end position="13"/>
    </location>
</feature>